<organism evidence="4 5">
    <name type="scientific">Massilia eurypsychrophila</name>
    <dbReference type="NCBI Taxonomy" id="1485217"/>
    <lineage>
        <taxon>Bacteria</taxon>
        <taxon>Pseudomonadati</taxon>
        <taxon>Pseudomonadota</taxon>
        <taxon>Betaproteobacteria</taxon>
        <taxon>Burkholderiales</taxon>
        <taxon>Oxalobacteraceae</taxon>
        <taxon>Telluria group</taxon>
        <taxon>Massilia</taxon>
    </lineage>
</organism>
<keyword evidence="3" id="KW-0732">Signal</keyword>
<dbReference type="EMBL" id="PDOC01000034">
    <property type="protein sequence ID" value="PIL42165.1"/>
    <property type="molecule type" value="Genomic_DNA"/>
</dbReference>
<comment type="caution">
    <text evidence="4">The sequence shown here is derived from an EMBL/GenBank/DDBJ whole genome shotgun (WGS) entry which is preliminary data.</text>
</comment>
<feature type="chain" id="PRO_5013587225" evidence="3">
    <location>
        <begin position="21"/>
        <end position="436"/>
    </location>
</feature>
<evidence type="ECO:0000256" key="3">
    <source>
        <dbReference type="SAM" id="SignalP"/>
    </source>
</evidence>
<reference evidence="4 5" key="1">
    <citation type="submission" date="2017-10" db="EMBL/GenBank/DDBJ databases">
        <title>Massilia psychrophilum sp. nov., a novel purple-pigmented bacterium isolated from Tianshan glacier, Xinjiang Municipality, China.</title>
        <authorList>
            <person name="Wang H."/>
        </authorList>
    </citation>
    <scope>NUCLEOTIDE SEQUENCE [LARGE SCALE GENOMIC DNA]</scope>
    <source>
        <strain evidence="4 5">JCM 30074</strain>
    </source>
</reference>
<dbReference type="Pfam" id="PF02321">
    <property type="entry name" value="OEP"/>
    <property type="match status" value="2"/>
</dbReference>
<dbReference type="InterPro" id="IPR003423">
    <property type="entry name" value="OMP_efflux"/>
</dbReference>
<dbReference type="RefSeq" id="WP_099793621.1">
    <property type="nucleotide sequence ID" value="NZ_JBHLYV010000026.1"/>
</dbReference>
<dbReference type="InterPro" id="IPR010131">
    <property type="entry name" value="MdtP/NodT-like"/>
</dbReference>
<name>A0A2G8T7Y3_9BURK</name>
<proteinExistence type="inferred from homology"/>
<evidence type="ECO:0000256" key="2">
    <source>
        <dbReference type="SAM" id="Coils"/>
    </source>
</evidence>
<evidence type="ECO:0000313" key="4">
    <source>
        <dbReference type="EMBL" id="PIL42165.1"/>
    </source>
</evidence>
<keyword evidence="5" id="KW-1185">Reference proteome</keyword>
<evidence type="ECO:0000256" key="1">
    <source>
        <dbReference type="ARBA" id="ARBA00007613"/>
    </source>
</evidence>
<dbReference type="Proteomes" id="UP000230390">
    <property type="component" value="Unassembled WGS sequence"/>
</dbReference>
<feature type="signal peptide" evidence="3">
    <location>
        <begin position="1"/>
        <end position="20"/>
    </location>
</feature>
<dbReference type="AlphaFoldDB" id="A0A2G8T7Y3"/>
<sequence length="436" mass="46985">MRSLFFPIGLALLCAQPLLAAAQAPATLTAEPKAYSPQSAPLTLEAAISRAFSTNPGLRSAGRDLDIAAGQRTQAGAIPNPELSYLSEGIKNDARTTTVQLNQAVELGGKRSARIALAERERDVASADLASYRSALRADVVTAFFDVLTAQERLLLAQATQELSQKVTGVAARRVIAGKISPVEETRARVAEASTKIELSQAANDLAQAKRRLAATWGSSEPMVSPVETPGMPAGANPTTDELLARLPAAPQITRSRREIDRQEALADVERRRRYPDLTVSLGSKRDEQIGQRQTVVGLAIPLPLFDRNQGNLASALRRTDKARDELLAIQNKLSAELAQASLRLNAAAAELAILRDEILPGAHSAYDAGTRGFEAGKFSFIDVLDAQRTLFQAKTQYVRALGESHRAAADIERIIGNVEQHGRLTPPQLQNKEMQ</sequence>
<dbReference type="SUPFAM" id="SSF56954">
    <property type="entry name" value="Outer membrane efflux proteins (OEP)"/>
    <property type="match status" value="1"/>
</dbReference>
<keyword evidence="2" id="KW-0175">Coiled coil</keyword>
<dbReference type="PANTHER" id="PTHR30203:SF24">
    <property type="entry name" value="BLR4935 PROTEIN"/>
    <property type="match status" value="1"/>
</dbReference>
<dbReference type="GO" id="GO:0015562">
    <property type="term" value="F:efflux transmembrane transporter activity"/>
    <property type="evidence" value="ECO:0007669"/>
    <property type="project" value="InterPro"/>
</dbReference>
<dbReference type="OrthoDB" id="9791261at2"/>
<gene>
    <name evidence="4" type="ORF">CR105_25800</name>
</gene>
<evidence type="ECO:0000313" key="5">
    <source>
        <dbReference type="Proteomes" id="UP000230390"/>
    </source>
</evidence>
<comment type="similarity">
    <text evidence="1">Belongs to the outer membrane factor (OMF) (TC 1.B.17) family.</text>
</comment>
<protein>
    <submittedName>
        <fullName evidence="4">Cobalt-zinc-cadmium resistance protein</fullName>
    </submittedName>
</protein>
<accession>A0A2G8T7Y3</accession>
<dbReference type="Gene3D" id="1.20.1600.10">
    <property type="entry name" value="Outer membrane efflux proteins (OEP)"/>
    <property type="match status" value="1"/>
</dbReference>
<feature type="coiled-coil region" evidence="2">
    <location>
        <begin position="313"/>
        <end position="358"/>
    </location>
</feature>
<dbReference type="PANTHER" id="PTHR30203">
    <property type="entry name" value="OUTER MEMBRANE CATION EFFLUX PROTEIN"/>
    <property type="match status" value="1"/>
</dbReference>